<sequence>MRKQGYAKGAALFARGEGIHWATNELYFCCTNGENKRLGQIMKYIPTRFEGKPEEVNVPGQLSLFVESVDNDLPPVL</sequence>
<dbReference type="STRING" id="1129794.C427_2314"/>
<gene>
    <name evidence="1" type="ORF">C427_2314</name>
</gene>
<protein>
    <submittedName>
        <fullName evidence="1">Uncharacterized protein</fullName>
    </submittedName>
</protein>
<dbReference type="RefSeq" id="WP_015430745.1">
    <property type="nucleotide sequence ID" value="NC_020514.1"/>
</dbReference>
<dbReference type="EMBL" id="CP003837">
    <property type="protein sequence ID" value="AGH44423.1"/>
    <property type="molecule type" value="Genomic_DNA"/>
</dbReference>
<dbReference type="Proteomes" id="UP000011864">
    <property type="component" value="Chromosome"/>
</dbReference>
<dbReference type="PATRIC" id="fig|1129794.4.peg.2291"/>
<dbReference type="eggNOG" id="COG3211">
    <property type="taxonomic scope" value="Bacteria"/>
</dbReference>
<evidence type="ECO:0000313" key="1">
    <source>
        <dbReference type="EMBL" id="AGH44423.1"/>
    </source>
</evidence>
<dbReference type="KEGG" id="gps:C427_2314"/>
<evidence type="ECO:0000313" key="2">
    <source>
        <dbReference type="Proteomes" id="UP000011864"/>
    </source>
</evidence>
<organism evidence="1 2">
    <name type="scientific">Paraglaciecola psychrophila 170</name>
    <dbReference type="NCBI Taxonomy" id="1129794"/>
    <lineage>
        <taxon>Bacteria</taxon>
        <taxon>Pseudomonadati</taxon>
        <taxon>Pseudomonadota</taxon>
        <taxon>Gammaproteobacteria</taxon>
        <taxon>Alteromonadales</taxon>
        <taxon>Alteromonadaceae</taxon>
        <taxon>Paraglaciecola</taxon>
    </lineage>
</organism>
<dbReference type="AlphaFoldDB" id="M4RP79"/>
<name>M4RP79_9ALTE</name>
<reference evidence="1 2" key="1">
    <citation type="journal article" date="2013" name="Genome Announc.">
        <title>Complete Genome Sequence of Glaciecola psychrophila Strain 170T.</title>
        <authorList>
            <person name="Yin J."/>
            <person name="Chen J."/>
            <person name="Liu G."/>
            <person name="Yu Y."/>
            <person name="Song L."/>
            <person name="Wang X."/>
            <person name="Qu X."/>
        </authorList>
    </citation>
    <scope>NUCLEOTIDE SEQUENCE [LARGE SCALE GENOMIC DNA]</scope>
    <source>
        <strain evidence="1 2">170</strain>
    </source>
</reference>
<accession>M4RP79</accession>
<keyword evidence="2" id="KW-1185">Reference proteome</keyword>
<dbReference type="HOGENOM" id="CLU_2634878_0_0_6"/>
<proteinExistence type="predicted"/>